<keyword evidence="11" id="KW-0221">Differentiation</keyword>
<keyword evidence="4" id="KW-0433">Leucine-rich repeat</keyword>
<dbReference type="Proteomes" id="UP001208570">
    <property type="component" value="Unassembled WGS sequence"/>
</dbReference>
<feature type="binding site" evidence="23 27">
    <location>
        <position position="488"/>
    </location>
    <ligand>
        <name>ATP</name>
        <dbReference type="ChEBI" id="CHEBI:30616"/>
    </ligand>
</feature>
<keyword evidence="24" id="KW-0479">Metal-binding</keyword>
<dbReference type="PROSITE" id="PS50011">
    <property type="entry name" value="PROTEIN_KINASE_DOM"/>
    <property type="match status" value="1"/>
</dbReference>
<dbReference type="FunFam" id="1.10.510.10:FF:000034">
    <property type="entry name" value="Tyrosine-protein kinase receptor"/>
    <property type="match status" value="1"/>
</dbReference>
<evidence type="ECO:0000256" key="2">
    <source>
        <dbReference type="ARBA" id="ARBA00022473"/>
    </source>
</evidence>
<keyword evidence="18 28" id="KW-0675">Receptor</keyword>
<dbReference type="PANTHER" id="PTHR24416:SF614">
    <property type="entry name" value="PROTEIN KINASE DOMAIN-CONTAINING PROTEIN"/>
    <property type="match status" value="1"/>
</dbReference>
<keyword evidence="17" id="KW-1015">Disulfide bond</keyword>
<dbReference type="SUPFAM" id="SSF56112">
    <property type="entry name" value="Protein kinase-like (PK-like)"/>
    <property type="match status" value="1"/>
</dbReference>
<keyword evidence="3 28" id="KW-0597">Phosphoprotein</keyword>
<evidence type="ECO:0000259" key="32">
    <source>
        <dbReference type="PROSITE" id="PS50835"/>
    </source>
</evidence>
<evidence type="ECO:0000256" key="1">
    <source>
        <dbReference type="ARBA" id="ARBA00004479"/>
    </source>
</evidence>
<evidence type="ECO:0000256" key="5">
    <source>
        <dbReference type="ARBA" id="ARBA00022679"/>
    </source>
</evidence>
<keyword evidence="7" id="KW-0732">Signal</keyword>
<keyword evidence="20" id="KW-0393">Immunoglobulin domain</keyword>
<dbReference type="GO" id="GO:1990090">
    <property type="term" value="P:cellular response to nerve growth factor stimulus"/>
    <property type="evidence" value="ECO:0007669"/>
    <property type="project" value="TreeGrafter"/>
</dbReference>
<dbReference type="InterPro" id="IPR000719">
    <property type="entry name" value="Prot_kinase_dom"/>
</dbReference>
<keyword evidence="2" id="KW-0217">Developmental protein</keyword>
<feature type="site" description="Interaction with PLCG1" evidence="26">
    <location>
        <position position="760"/>
    </location>
</feature>
<accession>A0AAD9JJN0</accession>
<dbReference type="PRINTS" id="PR01939">
    <property type="entry name" value="NTKRECEPTOR"/>
</dbReference>
<dbReference type="SUPFAM" id="SSF52058">
    <property type="entry name" value="L domain-like"/>
    <property type="match status" value="1"/>
</dbReference>
<organism evidence="33 34">
    <name type="scientific">Paralvinella palmiformis</name>
    <dbReference type="NCBI Taxonomy" id="53620"/>
    <lineage>
        <taxon>Eukaryota</taxon>
        <taxon>Metazoa</taxon>
        <taxon>Spiralia</taxon>
        <taxon>Lophotrochozoa</taxon>
        <taxon>Annelida</taxon>
        <taxon>Polychaeta</taxon>
        <taxon>Sedentaria</taxon>
        <taxon>Canalipalpata</taxon>
        <taxon>Terebellida</taxon>
        <taxon>Terebelliformia</taxon>
        <taxon>Alvinellidae</taxon>
        <taxon>Paralvinella</taxon>
    </lineage>
</organism>
<evidence type="ECO:0000256" key="7">
    <source>
        <dbReference type="ARBA" id="ARBA00022729"/>
    </source>
</evidence>
<evidence type="ECO:0000256" key="14">
    <source>
        <dbReference type="ARBA" id="ARBA00022989"/>
    </source>
</evidence>
<keyword evidence="19" id="KW-0325">Glycoprotein</keyword>
<dbReference type="InterPro" id="IPR011009">
    <property type="entry name" value="Kinase-like_dom_sf"/>
</dbReference>
<reference evidence="33" key="1">
    <citation type="journal article" date="2023" name="Mol. Biol. Evol.">
        <title>Third-Generation Sequencing Reveals the Adaptive Role of the Epigenome in Three Deep-Sea Polychaetes.</title>
        <authorList>
            <person name="Perez M."/>
            <person name="Aroh O."/>
            <person name="Sun Y."/>
            <person name="Lan Y."/>
            <person name="Juniper S.K."/>
            <person name="Young C.R."/>
            <person name="Angers B."/>
            <person name="Qian P.Y."/>
        </authorList>
    </citation>
    <scope>NUCLEOTIDE SEQUENCE</scope>
    <source>
        <strain evidence="33">P08H-3</strain>
    </source>
</reference>
<dbReference type="PROSITE" id="PS00109">
    <property type="entry name" value="PROTEIN_KINASE_TYR"/>
    <property type="match status" value="1"/>
</dbReference>
<keyword evidence="8" id="KW-0677">Repeat</keyword>
<dbReference type="InterPro" id="IPR031635">
    <property type="entry name" value="NTRK_LRRCT"/>
</dbReference>
<dbReference type="InterPro" id="IPR003599">
    <property type="entry name" value="Ig_sub"/>
</dbReference>
<comment type="caution">
    <text evidence="33">The sequence shown here is derived from an EMBL/GenBank/DDBJ whole genome shotgun (WGS) entry which is preliminary data.</text>
</comment>
<keyword evidence="12 23" id="KW-0067">ATP-binding</keyword>
<dbReference type="GO" id="GO:0005524">
    <property type="term" value="F:ATP binding"/>
    <property type="evidence" value="ECO:0007669"/>
    <property type="project" value="UniProtKB-UniRule"/>
</dbReference>
<dbReference type="Pfam" id="PF07714">
    <property type="entry name" value="PK_Tyr_Ser-Thr"/>
    <property type="match status" value="1"/>
</dbReference>
<evidence type="ECO:0000256" key="26">
    <source>
        <dbReference type="PIRSR" id="PIRSR620777-52"/>
    </source>
</evidence>
<dbReference type="InterPro" id="IPR020635">
    <property type="entry name" value="Tyr_kinase_cat_dom"/>
</dbReference>
<dbReference type="InterPro" id="IPR020777">
    <property type="entry name" value="NTRK"/>
</dbReference>
<dbReference type="InterPro" id="IPR007110">
    <property type="entry name" value="Ig-like_dom"/>
</dbReference>
<dbReference type="GO" id="GO:0043121">
    <property type="term" value="F:neurotrophin binding"/>
    <property type="evidence" value="ECO:0007669"/>
    <property type="project" value="TreeGrafter"/>
</dbReference>
<keyword evidence="34" id="KW-1185">Reference proteome</keyword>
<evidence type="ECO:0000256" key="3">
    <source>
        <dbReference type="ARBA" id="ARBA00022553"/>
    </source>
</evidence>
<dbReference type="Pfam" id="PF07679">
    <property type="entry name" value="I-set"/>
    <property type="match status" value="1"/>
</dbReference>
<feature type="binding site" evidence="23">
    <location>
        <position position="623"/>
    </location>
    <ligand>
        <name>ATP</name>
        <dbReference type="ChEBI" id="CHEBI:30616"/>
    </ligand>
</feature>
<evidence type="ECO:0000256" key="20">
    <source>
        <dbReference type="ARBA" id="ARBA00023319"/>
    </source>
</evidence>
<dbReference type="AlphaFoldDB" id="A0AAD9JJN0"/>
<dbReference type="GO" id="GO:0030424">
    <property type="term" value="C:axon"/>
    <property type="evidence" value="ECO:0007669"/>
    <property type="project" value="TreeGrafter"/>
</dbReference>
<dbReference type="GO" id="GO:0005886">
    <property type="term" value="C:plasma membrane"/>
    <property type="evidence" value="ECO:0007669"/>
    <property type="project" value="InterPro"/>
</dbReference>
<feature type="transmembrane region" description="Helical" evidence="30">
    <location>
        <begin position="353"/>
        <end position="377"/>
    </location>
</feature>
<dbReference type="SUPFAM" id="SSF48726">
    <property type="entry name" value="Immunoglobulin"/>
    <property type="match status" value="2"/>
</dbReference>
<evidence type="ECO:0000313" key="34">
    <source>
        <dbReference type="Proteomes" id="UP001208570"/>
    </source>
</evidence>
<dbReference type="GO" id="GO:0005030">
    <property type="term" value="F:neurotrophin receptor activity"/>
    <property type="evidence" value="ECO:0007669"/>
    <property type="project" value="TreeGrafter"/>
</dbReference>
<sequence>MESLRHYVSLRVLTIQRSAVDNVQTDAFRYNRKLTDINLRSNKISQFGWRILDGLKIDHLILLDNPLSCSCKLRWLQMWQERDRDELGAEGSQITCLSDGDKVNLLSDVIFTQCDPPEIQIIPTMVEIDVFHNVSFRCQATASPRAIAYWLTSSLTSQVNIETSEITGDDKLLTIVDLVLTNVQPEDTGLIKCVAENTAGKMKTEAKLTVFSAPRIVQLDRPEQWFHWCMRYKVIGIPKAMITWYHNGLPLELNSQLYDSPNDVINGVEGCLIFTNTNHIHNGIYTLTATNSYGNDSRTVEATFLESPGGGFIGMEGKKVRSGIPVFDPPDFQPTPDRSGAARYPDDDRNLRMYVGLGIALAGVLSVGLLIFFIFAVHKYRKRKRLQCRHRTACSLWCYKSNKRHQAANMKSRDVFIRETMPLNPTNLVDNPNYFKGAHINSTATIRHIQREKIHFVRELGEGAFGRVYLGLCESLEPGDNLTMVAIKTLKDIGLEDTRRDFDREAELLTSLHHTNIVTFYGVCADGDPLMMVFEYMENGDLNNFLRMKGENKHGPRTVPISETRRMSESVGSHGPDSSFLGIGEEKTDPLTSSQLIHIAIQIASGVDYLASQHFVHRDLATRNCLVGNEMVVKIGDFGMSRDVYSTDYYRVGGQTMLPVRWMPPESILYRTFTVESDVWSYGVVLWEIFTYGKQPWYELSNHEVIQHVQNGKQLHCPRDCPEDLYKIMLGCWKRQPSERHTMKEIKKKLEKFCKNHPIYLELLDEL</sequence>
<dbReference type="GO" id="GO:0030154">
    <property type="term" value="P:cell differentiation"/>
    <property type="evidence" value="ECO:0007669"/>
    <property type="project" value="UniProtKB-KW"/>
</dbReference>
<keyword evidence="14 30" id="KW-1133">Transmembrane helix</keyword>
<dbReference type="InterPro" id="IPR002011">
    <property type="entry name" value="Tyr_kinase_rcpt_2_CS"/>
</dbReference>
<comment type="similarity">
    <text evidence="28">Belongs to the protein kinase superfamily. Tyr protein kinase family. Insulin receptor subfamily.</text>
</comment>
<evidence type="ECO:0000256" key="29">
    <source>
        <dbReference type="SAM" id="MobiDB-lite"/>
    </source>
</evidence>
<dbReference type="PANTHER" id="PTHR24416">
    <property type="entry name" value="TYROSINE-PROTEIN KINASE RECEPTOR"/>
    <property type="match status" value="1"/>
</dbReference>
<dbReference type="InterPro" id="IPR050122">
    <property type="entry name" value="RTK"/>
</dbReference>
<comment type="subcellular location">
    <subcellularLocation>
        <location evidence="1">Membrane</location>
        <topology evidence="1">Single-pass type I membrane protein</topology>
    </subcellularLocation>
</comment>
<evidence type="ECO:0000256" key="11">
    <source>
        <dbReference type="ARBA" id="ARBA00022782"/>
    </source>
</evidence>
<evidence type="ECO:0000256" key="25">
    <source>
        <dbReference type="PIRSR" id="PIRSR620777-51"/>
    </source>
</evidence>
<dbReference type="SMART" id="SM00409">
    <property type="entry name" value="IG"/>
    <property type="match status" value="1"/>
</dbReference>
<dbReference type="EC" id="2.7.10.1" evidence="28"/>
<feature type="active site" description="Proton acceptor" evidence="22">
    <location>
        <position position="619"/>
    </location>
</feature>
<feature type="binding site" evidence="24">
    <location>
        <position position="637"/>
    </location>
    <ligand>
        <name>Mg(2+)</name>
        <dbReference type="ChEBI" id="CHEBI:18420"/>
    </ligand>
</feature>
<dbReference type="EMBL" id="JAODUP010000272">
    <property type="protein sequence ID" value="KAK2154274.1"/>
    <property type="molecule type" value="Genomic_DNA"/>
</dbReference>
<evidence type="ECO:0000256" key="6">
    <source>
        <dbReference type="ARBA" id="ARBA00022692"/>
    </source>
</evidence>
<dbReference type="Gene3D" id="2.60.40.10">
    <property type="entry name" value="Immunoglobulins"/>
    <property type="match status" value="2"/>
</dbReference>
<evidence type="ECO:0000256" key="10">
    <source>
        <dbReference type="ARBA" id="ARBA00022777"/>
    </source>
</evidence>
<evidence type="ECO:0000259" key="31">
    <source>
        <dbReference type="PROSITE" id="PS50011"/>
    </source>
</evidence>
<keyword evidence="24" id="KW-0460">Magnesium</keyword>
<dbReference type="PIRSF" id="PIRSF000615">
    <property type="entry name" value="TyrPK_CSF1-R"/>
    <property type="match status" value="1"/>
</dbReference>
<dbReference type="InterPro" id="IPR036179">
    <property type="entry name" value="Ig-like_dom_sf"/>
</dbReference>
<name>A0AAD9JJN0_9ANNE</name>
<dbReference type="GO" id="GO:0004714">
    <property type="term" value="F:transmembrane receptor protein tyrosine kinase activity"/>
    <property type="evidence" value="ECO:0007669"/>
    <property type="project" value="UniProtKB-EC"/>
</dbReference>
<gene>
    <name evidence="33" type="ORF">LSH36_272g02041</name>
</gene>
<keyword evidence="9 23" id="KW-0547">Nucleotide-binding</keyword>
<evidence type="ECO:0000256" key="18">
    <source>
        <dbReference type="ARBA" id="ARBA00023170"/>
    </source>
</evidence>
<dbReference type="PROSITE" id="PS00239">
    <property type="entry name" value="RECEPTOR_TYR_KIN_II"/>
    <property type="match status" value="1"/>
</dbReference>
<dbReference type="FunFam" id="3.30.200.20:FF:000033">
    <property type="entry name" value="Tyrosine-protein kinase receptor"/>
    <property type="match status" value="1"/>
</dbReference>
<evidence type="ECO:0000256" key="21">
    <source>
        <dbReference type="ARBA" id="ARBA00051243"/>
    </source>
</evidence>
<feature type="binding site" evidence="23">
    <location>
        <begin position="535"/>
        <end position="541"/>
    </location>
    <ligand>
        <name>ATP</name>
        <dbReference type="ChEBI" id="CHEBI:30616"/>
    </ligand>
</feature>
<evidence type="ECO:0000256" key="27">
    <source>
        <dbReference type="PROSITE-ProRule" id="PRU10141"/>
    </source>
</evidence>
<evidence type="ECO:0000313" key="33">
    <source>
        <dbReference type="EMBL" id="KAK2154274.1"/>
    </source>
</evidence>
<evidence type="ECO:0000256" key="19">
    <source>
        <dbReference type="ARBA" id="ARBA00023180"/>
    </source>
</evidence>
<dbReference type="GO" id="GO:0051897">
    <property type="term" value="P:positive regulation of phosphatidylinositol 3-kinase/protein kinase B signal transduction"/>
    <property type="evidence" value="ECO:0007669"/>
    <property type="project" value="TreeGrafter"/>
</dbReference>
<dbReference type="PROSITE" id="PS50835">
    <property type="entry name" value="IG_LIKE"/>
    <property type="match status" value="1"/>
</dbReference>
<keyword evidence="15 30" id="KW-0472">Membrane</keyword>
<keyword evidence="13" id="KW-0524">Neurogenesis</keyword>
<evidence type="ECO:0000256" key="22">
    <source>
        <dbReference type="PIRSR" id="PIRSR000615-1"/>
    </source>
</evidence>
<dbReference type="PRINTS" id="PR00109">
    <property type="entry name" value="TYRKINASE"/>
</dbReference>
<dbReference type="GO" id="GO:0007169">
    <property type="term" value="P:cell surface receptor protein tyrosine kinase signaling pathway"/>
    <property type="evidence" value="ECO:0007669"/>
    <property type="project" value="InterPro"/>
</dbReference>
<dbReference type="Gene3D" id="1.10.510.10">
    <property type="entry name" value="Transferase(Phosphotransferase) domain 1"/>
    <property type="match status" value="1"/>
</dbReference>
<keyword evidence="16" id="KW-0829">Tyrosine-protein kinase</keyword>
<evidence type="ECO:0000256" key="15">
    <source>
        <dbReference type="ARBA" id="ARBA00023136"/>
    </source>
</evidence>
<dbReference type="PROSITE" id="PS00107">
    <property type="entry name" value="PROTEIN_KINASE_ATP"/>
    <property type="match status" value="1"/>
</dbReference>
<feature type="binding site" evidence="23">
    <location>
        <begin position="461"/>
        <end position="468"/>
    </location>
    <ligand>
        <name>ATP</name>
        <dbReference type="ChEBI" id="CHEBI:30616"/>
    </ligand>
</feature>
<keyword evidence="5" id="KW-0808">Transferase</keyword>
<dbReference type="InterPro" id="IPR008266">
    <property type="entry name" value="Tyr_kinase_AS"/>
</dbReference>
<dbReference type="InterPro" id="IPR032675">
    <property type="entry name" value="LRR_dom_sf"/>
</dbReference>
<feature type="binding site" evidence="24">
    <location>
        <position position="624"/>
    </location>
    <ligand>
        <name>Mg(2+)</name>
        <dbReference type="ChEBI" id="CHEBI:18420"/>
    </ligand>
</feature>
<keyword evidence="10" id="KW-0418">Kinase</keyword>
<evidence type="ECO:0000256" key="30">
    <source>
        <dbReference type="SAM" id="Phobius"/>
    </source>
</evidence>
<evidence type="ECO:0000256" key="13">
    <source>
        <dbReference type="ARBA" id="ARBA00022902"/>
    </source>
</evidence>
<evidence type="ECO:0000256" key="12">
    <source>
        <dbReference type="ARBA" id="ARBA00022840"/>
    </source>
</evidence>
<dbReference type="GO" id="GO:0043235">
    <property type="term" value="C:receptor complex"/>
    <property type="evidence" value="ECO:0007669"/>
    <property type="project" value="TreeGrafter"/>
</dbReference>
<keyword evidence="6 28" id="KW-0812">Transmembrane</keyword>
<evidence type="ECO:0000256" key="23">
    <source>
        <dbReference type="PIRSR" id="PIRSR000615-2"/>
    </source>
</evidence>
<comment type="catalytic activity">
    <reaction evidence="21 28">
        <text>L-tyrosyl-[protein] + ATP = O-phospho-L-tyrosyl-[protein] + ADP + H(+)</text>
        <dbReference type="Rhea" id="RHEA:10596"/>
        <dbReference type="Rhea" id="RHEA-COMP:10136"/>
        <dbReference type="Rhea" id="RHEA-COMP:20101"/>
        <dbReference type="ChEBI" id="CHEBI:15378"/>
        <dbReference type="ChEBI" id="CHEBI:30616"/>
        <dbReference type="ChEBI" id="CHEBI:46858"/>
        <dbReference type="ChEBI" id="CHEBI:61978"/>
        <dbReference type="ChEBI" id="CHEBI:456216"/>
        <dbReference type="EC" id="2.7.10.1"/>
    </reaction>
</comment>
<dbReference type="InterPro" id="IPR013783">
    <property type="entry name" value="Ig-like_fold"/>
</dbReference>
<evidence type="ECO:0000256" key="8">
    <source>
        <dbReference type="ARBA" id="ARBA00022737"/>
    </source>
</evidence>
<feature type="domain" description="Protein kinase" evidence="31">
    <location>
        <begin position="454"/>
        <end position="760"/>
    </location>
</feature>
<feature type="region of interest" description="Disordered" evidence="29">
    <location>
        <begin position="553"/>
        <end position="579"/>
    </location>
</feature>
<feature type="site" description="Interaction with SHC1" evidence="26">
    <location>
        <position position="434"/>
    </location>
</feature>
<feature type="binding site" evidence="25">
    <location>
        <begin position="460"/>
        <end position="468"/>
    </location>
    <ligand>
        <name>ATP</name>
        <dbReference type="ChEBI" id="CHEBI:30616"/>
    </ligand>
</feature>
<dbReference type="GO" id="GO:0046872">
    <property type="term" value="F:metal ion binding"/>
    <property type="evidence" value="ECO:0007669"/>
    <property type="project" value="UniProtKB-KW"/>
</dbReference>
<dbReference type="GO" id="GO:0007399">
    <property type="term" value="P:nervous system development"/>
    <property type="evidence" value="ECO:0007669"/>
    <property type="project" value="UniProtKB-KW"/>
</dbReference>
<protein>
    <recommendedName>
        <fullName evidence="28">Tyrosine-protein kinase receptor</fullName>
        <ecNumber evidence="28">2.7.10.1</ecNumber>
    </recommendedName>
</protein>
<dbReference type="InterPro" id="IPR017441">
    <property type="entry name" value="Protein_kinase_ATP_BS"/>
</dbReference>
<dbReference type="Gene3D" id="3.80.10.10">
    <property type="entry name" value="Ribonuclease Inhibitor"/>
    <property type="match status" value="1"/>
</dbReference>
<dbReference type="Pfam" id="PF13855">
    <property type="entry name" value="LRR_8"/>
    <property type="match status" value="1"/>
</dbReference>
<evidence type="ECO:0000256" key="24">
    <source>
        <dbReference type="PIRSR" id="PIRSR000615-3"/>
    </source>
</evidence>
<evidence type="ECO:0000256" key="4">
    <source>
        <dbReference type="ARBA" id="ARBA00022614"/>
    </source>
</evidence>
<dbReference type="InterPro" id="IPR013098">
    <property type="entry name" value="Ig_I-set"/>
</dbReference>
<evidence type="ECO:0000256" key="9">
    <source>
        <dbReference type="ARBA" id="ARBA00022741"/>
    </source>
</evidence>
<dbReference type="Gene3D" id="3.30.200.20">
    <property type="entry name" value="Phosphorylase Kinase, domain 1"/>
    <property type="match status" value="1"/>
</dbReference>
<feature type="domain" description="Ig-like" evidence="32">
    <location>
        <begin position="117"/>
        <end position="209"/>
    </location>
</feature>
<dbReference type="InterPro" id="IPR001611">
    <property type="entry name" value="Leu-rich_rpt"/>
</dbReference>
<dbReference type="Pfam" id="PF16920">
    <property type="entry name" value="LRRCT_2"/>
    <property type="match status" value="1"/>
</dbReference>
<dbReference type="SMART" id="SM00219">
    <property type="entry name" value="TyrKc"/>
    <property type="match status" value="1"/>
</dbReference>
<dbReference type="InterPro" id="IPR001245">
    <property type="entry name" value="Ser-Thr/Tyr_kinase_cat_dom"/>
</dbReference>
<evidence type="ECO:0000256" key="17">
    <source>
        <dbReference type="ARBA" id="ARBA00023157"/>
    </source>
</evidence>
<evidence type="ECO:0000256" key="28">
    <source>
        <dbReference type="RuleBase" id="RU000312"/>
    </source>
</evidence>
<evidence type="ECO:0000256" key="16">
    <source>
        <dbReference type="ARBA" id="ARBA00023137"/>
    </source>
</evidence>
<dbReference type="GO" id="GO:0010976">
    <property type="term" value="P:positive regulation of neuron projection development"/>
    <property type="evidence" value="ECO:0007669"/>
    <property type="project" value="TreeGrafter"/>
</dbReference>
<proteinExistence type="inferred from homology"/>